<dbReference type="GO" id="GO:0006643">
    <property type="term" value="P:membrane lipid metabolic process"/>
    <property type="evidence" value="ECO:0007669"/>
    <property type="project" value="TreeGrafter"/>
</dbReference>
<keyword evidence="7 8" id="KW-0472">Membrane</keyword>
<protein>
    <recommendedName>
        <fullName evidence="9">Fatty acid hydroxylase domain-containing protein</fullName>
    </recommendedName>
</protein>
<dbReference type="KEGG" id="cvr:CHLNCDRAFT_23445"/>
<reference evidence="10 11" key="1">
    <citation type="journal article" date="2010" name="Plant Cell">
        <title>The Chlorella variabilis NC64A genome reveals adaptation to photosymbiosis, coevolution with viruses, and cryptic sex.</title>
        <authorList>
            <person name="Blanc G."/>
            <person name="Duncan G."/>
            <person name="Agarkova I."/>
            <person name="Borodovsky M."/>
            <person name="Gurnon J."/>
            <person name="Kuo A."/>
            <person name="Lindquist E."/>
            <person name="Lucas S."/>
            <person name="Pangilinan J."/>
            <person name="Polle J."/>
            <person name="Salamov A."/>
            <person name="Terry A."/>
            <person name="Yamada T."/>
            <person name="Dunigan D.D."/>
            <person name="Grigoriev I.V."/>
            <person name="Claverie J.M."/>
            <person name="Van Etten J.L."/>
        </authorList>
    </citation>
    <scope>NUCLEOTIDE SEQUENCE [LARGE SCALE GENOMIC DNA]</scope>
    <source>
        <strain evidence="10 11">NC64A</strain>
    </source>
</reference>
<dbReference type="GO" id="GO:0005506">
    <property type="term" value="F:iron ion binding"/>
    <property type="evidence" value="ECO:0007669"/>
    <property type="project" value="InterPro"/>
</dbReference>
<dbReference type="AlphaFoldDB" id="E1ZFM1"/>
<proteinExistence type="inferred from homology"/>
<keyword evidence="11" id="KW-1185">Reference proteome</keyword>
<evidence type="ECO:0000259" key="9">
    <source>
        <dbReference type="Pfam" id="PF04116"/>
    </source>
</evidence>
<evidence type="ECO:0000256" key="5">
    <source>
        <dbReference type="ARBA" id="ARBA00023002"/>
    </source>
</evidence>
<dbReference type="PANTHER" id="PTHR21624">
    <property type="entry name" value="STEROL DESATURASE-RELATED PROTEIN"/>
    <property type="match status" value="1"/>
</dbReference>
<organism evidence="11">
    <name type="scientific">Chlorella variabilis</name>
    <name type="common">Green alga</name>
    <dbReference type="NCBI Taxonomy" id="554065"/>
    <lineage>
        <taxon>Eukaryota</taxon>
        <taxon>Viridiplantae</taxon>
        <taxon>Chlorophyta</taxon>
        <taxon>core chlorophytes</taxon>
        <taxon>Trebouxiophyceae</taxon>
        <taxon>Chlorellales</taxon>
        <taxon>Chlorellaceae</taxon>
        <taxon>Chlorella clade</taxon>
        <taxon>Chlorella</taxon>
    </lineage>
</organism>
<sequence length="272" mass="30603">MGADAAGRLDAWLHPQAPGGALPDPVGTAIPVFFPVILLEVLCSWHRARRPGSSAPQLYSLRQTISNLSAGVLMILFTIFLKGLHVLPYLWLAEHAGRLPRAARHDSWWLDAAALLACDVCFYLQHRFMHATNLGWSAHVVHHSSPDFNLSTALRQGAGEGTFSWLFYLPLALFCPPEVYALHRGLNTVYQFFTHTQLVGRLWWPLELVLNTPSHHRVHHARNYPRSNFAGMLIVWDRLFGTFEPEQPSVACLYGLDAQVRTGLRLEGRVLF</sequence>
<dbReference type="InterPro" id="IPR051689">
    <property type="entry name" value="Sterol_desaturase/TMEM195"/>
</dbReference>
<dbReference type="GO" id="GO:0050479">
    <property type="term" value="F:glyceryl-ether monooxygenase activity"/>
    <property type="evidence" value="ECO:0007669"/>
    <property type="project" value="TreeGrafter"/>
</dbReference>
<dbReference type="GO" id="GO:0016020">
    <property type="term" value="C:membrane"/>
    <property type="evidence" value="ECO:0007669"/>
    <property type="project" value="GOC"/>
</dbReference>
<dbReference type="OrthoDB" id="6354873at2759"/>
<feature type="transmembrane region" description="Helical" evidence="8">
    <location>
        <begin position="65"/>
        <end position="87"/>
    </location>
</feature>
<evidence type="ECO:0000256" key="8">
    <source>
        <dbReference type="SAM" id="Phobius"/>
    </source>
</evidence>
<evidence type="ECO:0000256" key="1">
    <source>
        <dbReference type="ARBA" id="ARBA00004127"/>
    </source>
</evidence>
<keyword evidence="6" id="KW-0443">Lipid metabolism</keyword>
<feature type="transmembrane region" description="Helical" evidence="8">
    <location>
        <begin position="107"/>
        <end position="124"/>
    </location>
</feature>
<feature type="transmembrane region" description="Helical" evidence="8">
    <location>
        <begin position="26"/>
        <end position="45"/>
    </location>
</feature>
<dbReference type="GO" id="GO:0005783">
    <property type="term" value="C:endoplasmic reticulum"/>
    <property type="evidence" value="ECO:0007669"/>
    <property type="project" value="TreeGrafter"/>
</dbReference>
<dbReference type="GeneID" id="17354679"/>
<evidence type="ECO:0000256" key="2">
    <source>
        <dbReference type="ARBA" id="ARBA00009324"/>
    </source>
</evidence>
<name>E1ZFM1_CHLVA</name>
<evidence type="ECO:0000256" key="4">
    <source>
        <dbReference type="ARBA" id="ARBA00022989"/>
    </source>
</evidence>
<gene>
    <name evidence="10" type="ORF">CHLNCDRAFT_23445</name>
</gene>
<evidence type="ECO:0000256" key="7">
    <source>
        <dbReference type="ARBA" id="ARBA00023136"/>
    </source>
</evidence>
<dbReference type="GO" id="GO:0008610">
    <property type="term" value="P:lipid biosynthetic process"/>
    <property type="evidence" value="ECO:0007669"/>
    <property type="project" value="InterPro"/>
</dbReference>
<comment type="subcellular location">
    <subcellularLocation>
        <location evidence="1">Endomembrane system</location>
        <topology evidence="1">Multi-pass membrane protein</topology>
    </subcellularLocation>
</comment>
<comment type="similarity">
    <text evidence="2">Belongs to the sterol desaturase family.</text>
</comment>
<evidence type="ECO:0000313" key="10">
    <source>
        <dbReference type="EMBL" id="EFN55302.1"/>
    </source>
</evidence>
<keyword evidence="3 8" id="KW-0812">Transmembrane</keyword>
<evidence type="ECO:0000256" key="6">
    <source>
        <dbReference type="ARBA" id="ARBA00023098"/>
    </source>
</evidence>
<dbReference type="InterPro" id="IPR006694">
    <property type="entry name" value="Fatty_acid_hydroxylase"/>
</dbReference>
<feature type="domain" description="Fatty acid hydroxylase" evidence="9">
    <location>
        <begin position="113"/>
        <end position="242"/>
    </location>
</feature>
<dbReference type="PANTHER" id="PTHR21624:SF1">
    <property type="entry name" value="ALKYLGLYCEROL MONOOXYGENASE"/>
    <property type="match status" value="1"/>
</dbReference>
<dbReference type="eggNOG" id="KOG0872">
    <property type="taxonomic scope" value="Eukaryota"/>
</dbReference>
<keyword evidence="5" id="KW-0560">Oxidoreductase</keyword>
<keyword evidence="4 8" id="KW-1133">Transmembrane helix</keyword>
<dbReference type="RefSeq" id="XP_005847404.1">
    <property type="nucleotide sequence ID" value="XM_005847342.1"/>
</dbReference>
<dbReference type="Proteomes" id="UP000008141">
    <property type="component" value="Unassembled WGS sequence"/>
</dbReference>
<evidence type="ECO:0000256" key="3">
    <source>
        <dbReference type="ARBA" id="ARBA00022692"/>
    </source>
</evidence>
<accession>E1ZFM1</accession>
<dbReference type="Pfam" id="PF04116">
    <property type="entry name" value="FA_hydroxylase"/>
    <property type="match status" value="1"/>
</dbReference>
<evidence type="ECO:0000313" key="11">
    <source>
        <dbReference type="Proteomes" id="UP000008141"/>
    </source>
</evidence>
<dbReference type="EMBL" id="GL433845">
    <property type="protein sequence ID" value="EFN55302.1"/>
    <property type="molecule type" value="Genomic_DNA"/>
</dbReference>
<dbReference type="InParanoid" id="E1ZFM1"/>